<feature type="region of interest" description="Disordered" evidence="1">
    <location>
        <begin position="55"/>
        <end position="75"/>
    </location>
</feature>
<evidence type="ECO:0000313" key="2">
    <source>
        <dbReference type="EMBL" id="MQL95190.1"/>
    </source>
</evidence>
<organism evidence="2 3">
    <name type="scientific">Colocasia esculenta</name>
    <name type="common">Wild taro</name>
    <name type="synonym">Arum esculentum</name>
    <dbReference type="NCBI Taxonomy" id="4460"/>
    <lineage>
        <taxon>Eukaryota</taxon>
        <taxon>Viridiplantae</taxon>
        <taxon>Streptophyta</taxon>
        <taxon>Embryophyta</taxon>
        <taxon>Tracheophyta</taxon>
        <taxon>Spermatophyta</taxon>
        <taxon>Magnoliopsida</taxon>
        <taxon>Liliopsida</taxon>
        <taxon>Araceae</taxon>
        <taxon>Aroideae</taxon>
        <taxon>Colocasieae</taxon>
        <taxon>Colocasia</taxon>
    </lineage>
</organism>
<keyword evidence="3" id="KW-1185">Reference proteome</keyword>
<name>A0A843VNQ0_COLES</name>
<proteinExistence type="predicted"/>
<gene>
    <name evidence="2" type="ORF">Taro_027848</name>
</gene>
<evidence type="ECO:0000256" key="1">
    <source>
        <dbReference type="SAM" id="MobiDB-lite"/>
    </source>
</evidence>
<reference evidence="2" key="1">
    <citation type="submission" date="2017-07" db="EMBL/GenBank/DDBJ databases">
        <title>Taro Niue Genome Assembly and Annotation.</title>
        <authorList>
            <person name="Atibalentja N."/>
            <person name="Keating K."/>
            <person name="Fields C.J."/>
        </authorList>
    </citation>
    <scope>NUCLEOTIDE SEQUENCE</scope>
    <source>
        <strain evidence="2">Niue_2</strain>
        <tissue evidence="2">Leaf</tissue>
    </source>
</reference>
<feature type="compositionally biased region" description="Polar residues" evidence="1">
    <location>
        <begin position="55"/>
        <end position="67"/>
    </location>
</feature>
<comment type="caution">
    <text evidence="2">The sequence shown here is derived from an EMBL/GenBank/DDBJ whole genome shotgun (WGS) entry which is preliminary data.</text>
</comment>
<feature type="non-terminal residue" evidence="2">
    <location>
        <position position="75"/>
    </location>
</feature>
<sequence>MLNRPRMPFSGSHRPEETRYRTLEMRPLNRTQFKVAQVEVDEKRKMMSFLWSFHNSPAAKNSSTQPHQVVKLVPR</sequence>
<dbReference type="AlphaFoldDB" id="A0A843VNQ0"/>
<dbReference type="EMBL" id="NMUH01001764">
    <property type="protein sequence ID" value="MQL95190.1"/>
    <property type="molecule type" value="Genomic_DNA"/>
</dbReference>
<evidence type="ECO:0000313" key="3">
    <source>
        <dbReference type="Proteomes" id="UP000652761"/>
    </source>
</evidence>
<protein>
    <submittedName>
        <fullName evidence="2">Uncharacterized protein</fullName>
    </submittedName>
</protein>
<accession>A0A843VNQ0</accession>
<dbReference type="Proteomes" id="UP000652761">
    <property type="component" value="Unassembled WGS sequence"/>
</dbReference>